<dbReference type="AlphaFoldDB" id="A0A972NSX7"/>
<dbReference type="EMBL" id="WOEZ01000185">
    <property type="protein sequence ID" value="NPT59121.1"/>
    <property type="molecule type" value="Genomic_DNA"/>
</dbReference>
<dbReference type="Proteomes" id="UP000655523">
    <property type="component" value="Unassembled WGS sequence"/>
</dbReference>
<proteinExistence type="predicted"/>
<gene>
    <name evidence="1" type="ORF">GNZ13_32320</name>
</gene>
<reference evidence="1 2" key="1">
    <citation type="submission" date="2019-11" db="EMBL/GenBank/DDBJ databases">
        <title>Metabolism of dissolved organic matter in forest soils.</title>
        <authorList>
            <person name="Cyle K.T."/>
            <person name="Wilhelm R.C."/>
            <person name="Martinez C.E."/>
        </authorList>
    </citation>
    <scope>NUCLEOTIDE SEQUENCE [LARGE SCALE GENOMIC DNA]</scope>
    <source>
        <strain evidence="1 2">5N</strain>
    </source>
</reference>
<name>A0A972NSX7_9BURK</name>
<evidence type="ECO:0008006" key="3">
    <source>
        <dbReference type="Google" id="ProtNLM"/>
    </source>
</evidence>
<keyword evidence="2" id="KW-1185">Reference proteome</keyword>
<comment type="caution">
    <text evidence="1">The sequence shown here is derived from an EMBL/GenBank/DDBJ whole genome shotgun (WGS) entry which is preliminary data.</text>
</comment>
<organism evidence="1 2">
    <name type="scientific">Paraburkholderia elongata</name>
    <dbReference type="NCBI Taxonomy" id="2675747"/>
    <lineage>
        <taxon>Bacteria</taxon>
        <taxon>Pseudomonadati</taxon>
        <taxon>Pseudomonadota</taxon>
        <taxon>Betaproteobacteria</taxon>
        <taxon>Burkholderiales</taxon>
        <taxon>Burkholderiaceae</taxon>
        <taxon>Paraburkholderia</taxon>
    </lineage>
</organism>
<dbReference type="InterPro" id="IPR036514">
    <property type="entry name" value="SGNH_hydro_sf"/>
</dbReference>
<dbReference type="Gene3D" id="3.40.50.1110">
    <property type="entry name" value="SGNH hydrolase"/>
    <property type="match status" value="1"/>
</dbReference>
<sequence>MFGSSPPFYTFNPQSEPADTQAILQAQFGDAITLDNRAEGGSASTLLNMMAGVDGGGAPFAQRIQSSKAQIVLDAHAVNDDLSQSLGPYSDALVAWVQAVRVAGKIAVLEEPGPVCDNSRPYLANYVSAMDNIAAQYSVPLVKQYDYLQTIPNLCSHYTAGIFPDNAIFQIKAQREAAILAPLTRQLIQQPE</sequence>
<evidence type="ECO:0000313" key="2">
    <source>
        <dbReference type="Proteomes" id="UP000655523"/>
    </source>
</evidence>
<dbReference type="GO" id="GO:0016788">
    <property type="term" value="F:hydrolase activity, acting on ester bonds"/>
    <property type="evidence" value="ECO:0007669"/>
    <property type="project" value="UniProtKB-ARBA"/>
</dbReference>
<accession>A0A972NSX7</accession>
<protein>
    <recommendedName>
        <fullName evidence="3">SGNH hydrolase-type esterase domain-containing protein</fullName>
    </recommendedName>
</protein>
<evidence type="ECO:0000313" key="1">
    <source>
        <dbReference type="EMBL" id="NPT59121.1"/>
    </source>
</evidence>
<dbReference type="SUPFAM" id="SSF52266">
    <property type="entry name" value="SGNH hydrolase"/>
    <property type="match status" value="1"/>
</dbReference>